<dbReference type="InterPro" id="IPR029063">
    <property type="entry name" value="SAM-dependent_MTases_sf"/>
</dbReference>
<accession>A0A0F8YNU8</accession>
<proteinExistence type="predicted"/>
<evidence type="ECO:0000313" key="2">
    <source>
        <dbReference type="EMBL" id="KKK55844.1"/>
    </source>
</evidence>
<organism evidence="2">
    <name type="scientific">marine sediment metagenome</name>
    <dbReference type="NCBI Taxonomy" id="412755"/>
    <lineage>
        <taxon>unclassified sequences</taxon>
        <taxon>metagenomes</taxon>
        <taxon>ecological metagenomes</taxon>
    </lineage>
</organism>
<dbReference type="InterPro" id="IPR006342">
    <property type="entry name" value="FkbM_mtfrase"/>
</dbReference>
<dbReference type="EMBL" id="LAZR01065295">
    <property type="protein sequence ID" value="KKK55844.1"/>
    <property type="molecule type" value="Genomic_DNA"/>
</dbReference>
<dbReference type="AlphaFoldDB" id="A0A0F8YNU8"/>
<dbReference type="SUPFAM" id="SSF53335">
    <property type="entry name" value="S-adenosyl-L-methionine-dependent methyltransferases"/>
    <property type="match status" value="1"/>
</dbReference>
<evidence type="ECO:0000259" key="1">
    <source>
        <dbReference type="Pfam" id="PF01728"/>
    </source>
</evidence>
<comment type="caution">
    <text evidence="2">The sequence shown here is derived from an EMBL/GenBank/DDBJ whole genome shotgun (WGS) entry which is preliminary data.</text>
</comment>
<reference evidence="2" key="1">
    <citation type="journal article" date="2015" name="Nature">
        <title>Complex archaea that bridge the gap between prokaryotes and eukaryotes.</title>
        <authorList>
            <person name="Spang A."/>
            <person name="Saw J.H."/>
            <person name="Jorgensen S.L."/>
            <person name="Zaremba-Niedzwiedzka K."/>
            <person name="Martijn J."/>
            <person name="Lind A.E."/>
            <person name="van Eijk R."/>
            <person name="Schleper C."/>
            <person name="Guy L."/>
            <person name="Ettema T.J."/>
        </authorList>
    </citation>
    <scope>NUCLEOTIDE SEQUENCE</scope>
</reference>
<dbReference type="InterPro" id="IPR002877">
    <property type="entry name" value="RNA_MeTrfase_FtsJ_dom"/>
</dbReference>
<name>A0A0F8YNU8_9ZZZZ</name>
<gene>
    <name evidence="2" type="ORF">LCGC14_3070490</name>
</gene>
<feature type="domain" description="Ribosomal RNA methyltransferase FtsJ" evidence="1">
    <location>
        <begin position="73"/>
        <end position="136"/>
    </location>
</feature>
<dbReference type="CDD" id="cd02440">
    <property type="entry name" value="AdoMet_MTases"/>
    <property type="match status" value="1"/>
</dbReference>
<dbReference type="NCBIfam" id="TIGR01444">
    <property type="entry name" value="fkbM_fam"/>
    <property type="match status" value="1"/>
</dbReference>
<dbReference type="Pfam" id="PF01728">
    <property type="entry name" value="FtsJ"/>
    <property type="match status" value="1"/>
</dbReference>
<dbReference type="Gene3D" id="3.40.50.150">
    <property type="entry name" value="Vaccinia Virus protein VP39"/>
    <property type="match status" value="1"/>
</dbReference>
<protein>
    <recommendedName>
        <fullName evidence="1">Ribosomal RNA methyltransferase FtsJ domain-containing protein</fullName>
    </recommendedName>
</protein>
<sequence length="152" mass="17395">MKQLNNTLKAIKKFGLICTAKLILRHLGISRLKVYQSFRYPLTNYQFKVIFRNNAWINLENGKIELKTIKFLIKLVKPGDDIMDIGAWDGTFTLLLSKLVGVRGKVYAFDPDEKAFNNLKNNIRKNKLNNVNIEKVGLSNSVGTKIFHLIKG</sequence>
<feature type="non-terminal residue" evidence="2">
    <location>
        <position position="152"/>
    </location>
</feature>